<evidence type="ECO:0000256" key="7">
    <source>
        <dbReference type="ARBA" id="ARBA00023004"/>
    </source>
</evidence>
<evidence type="ECO:0000256" key="8">
    <source>
        <dbReference type="ARBA" id="ARBA00033478"/>
    </source>
</evidence>
<evidence type="ECO:0000256" key="13">
    <source>
        <dbReference type="ARBA" id="ARBA00069667"/>
    </source>
</evidence>
<dbReference type="InterPro" id="IPR044861">
    <property type="entry name" value="IPNS-like_FE2OG_OXY"/>
</dbReference>
<gene>
    <name evidence="16" type="ORF">URODEC1_LOCUS55035</name>
</gene>
<evidence type="ECO:0000256" key="14">
    <source>
        <dbReference type="RuleBase" id="RU003682"/>
    </source>
</evidence>
<evidence type="ECO:0000313" key="16">
    <source>
        <dbReference type="EMBL" id="CAL4978948.1"/>
    </source>
</evidence>
<proteinExistence type="inferred from homology"/>
<dbReference type="AlphaFoldDB" id="A0ABC9AKC4"/>
<comment type="cofactor">
    <cofactor evidence="1">
        <name>Fe cation</name>
        <dbReference type="ChEBI" id="CHEBI:24875"/>
    </cofactor>
</comment>
<dbReference type="GO" id="GO:0009693">
    <property type="term" value="P:ethylene biosynthetic process"/>
    <property type="evidence" value="ECO:0007669"/>
    <property type="project" value="UniProtKB-KW"/>
</dbReference>
<reference evidence="16" key="1">
    <citation type="submission" date="2024-10" db="EMBL/GenBank/DDBJ databases">
        <authorList>
            <person name="Ryan C."/>
        </authorList>
    </citation>
    <scope>NUCLEOTIDE SEQUENCE [LARGE SCALE GENOMIC DNA]</scope>
</reference>
<dbReference type="GO" id="GO:0031418">
    <property type="term" value="F:L-ascorbic acid binding"/>
    <property type="evidence" value="ECO:0007669"/>
    <property type="project" value="UniProtKB-KW"/>
</dbReference>
<evidence type="ECO:0000256" key="11">
    <source>
        <dbReference type="ARBA" id="ARBA00041616"/>
    </source>
</evidence>
<evidence type="ECO:0000256" key="3">
    <source>
        <dbReference type="ARBA" id="ARBA00022666"/>
    </source>
</evidence>
<evidence type="ECO:0000256" key="4">
    <source>
        <dbReference type="ARBA" id="ARBA00022723"/>
    </source>
</evidence>
<keyword evidence="17" id="KW-1185">Reference proteome</keyword>
<evidence type="ECO:0000259" key="15">
    <source>
        <dbReference type="PROSITE" id="PS51471"/>
    </source>
</evidence>
<dbReference type="Proteomes" id="UP001497457">
    <property type="component" value="Chromosome 21rd"/>
</dbReference>
<dbReference type="Pfam" id="PF14226">
    <property type="entry name" value="DIOX_N"/>
    <property type="match status" value="1"/>
</dbReference>
<protein>
    <recommendedName>
        <fullName evidence="13">1-aminocyclopropane-1-carboxylate oxidase</fullName>
        <ecNumber evidence="10">1.14.17.4</ecNumber>
    </recommendedName>
    <alternativeName>
        <fullName evidence="11">Ethylene-forming enzyme</fullName>
    </alternativeName>
</protein>
<evidence type="ECO:0000256" key="9">
    <source>
        <dbReference type="ARBA" id="ARBA00037892"/>
    </source>
</evidence>
<keyword evidence="6 14" id="KW-0560">Oxidoreductase</keyword>
<evidence type="ECO:0000256" key="6">
    <source>
        <dbReference type="ARBA" id="ARBA00023002"/>
    </source>
</evidence>
<dbReference type="GO" id="GO:0009835">
    <property type="term" value="P:fruit ripening"/>
    <property type="evidence" value="ECO:0007669"/>
    <property type="project" value="UniProtKB-KW"/>
</dbReference>
<accession>A0ABC9AKC4</accession>
<keyword evidence="4 14" id="KW-0479">Metal-binding</keyword>
<sequence length="307" mass="33853">MEIPVIDLKGLTGDESDRSRTMAQLHEACKDWGFFWLENHGVDAAIMEDVKRFVHGHYEDHLEAKFYASDLATNLDAADADQVDWEVAYSIQHLPKSNISNFSEISPPTRELLDTYIAQTVSLAEVLAECMSLNLGLAAGHIKAAFSPAAVGTKFAMYPACPRPELVWGLRAHTDAGGIIIMLQDEAVGGLGFLKPGAEEEEEWVPVEPCRGSRVFVDIGDQIEVISGGVYRSAVHRVEVGTEGRRLSMATFYNPGPDAVVAPATEAKAKVTEYPGAYRFGDYLEHYQRTKFGDKAARFQDIKKMLV</sequence>
<dbReference type="FunFam" id="2.60.120.330:FF:000010">
    <property type="entry name" value="1-aminocyclopropane-1-carboxylate oxidase 1"/>
    <property type="match status" value="1"/>
</dbReference>
<name>A0ABC9AKC4_9POAL</name>
<dbReference type="InterPro" id="IPR050295">
    <property type="entry name" value="Plant_2OG-oxidoreductases"/>
</dbReference>
<evidence type="ECO:0000313" key="17">
    <source>
        <dbReference type="Proteomes" id="UP001497457"/>
    </source>
</evidence>
<feature type="domain" description="Fe2OG dioxygenase" evidence="15">
    <location>
        <begin position="147"/>
        <end position="255"/>
    </location>
</feature>
<dbReference type="Pfam" id="PF03171">
    <property type="entry name" value="2OG-FeII_Oxy"/>
    <property type="match status" value="1"/>
</dbReference>
<evidence type="ECO:0000256" key="2">
    <source>
        <dbReference type="ARBA" id="ARBA00008056"/>
    </source>
</evidence>
<dbReference type="InterPro" id="IPR005123">
    <property type="entry name" value="Oxoglu/Fe-dep_dioxygenase_dom"/>
</dbReference>
<evidence type="ECO:0000256" key="10">
    <source>
        <dbReference type="ARBA" id="ARBA00039090"/>
    </source>
</evidence>
<dbReference type="PROSITE" id="PS51471">
    <property type="entry name" value="FE2OG_OXY"/>
    <property type="match status" value="1"/>
</dbReference>
<dbReference type="InterPro" id="IPR026992">
    <property type="entry name" value="DIOX_N"/>
</dbReference>
<comment type="catalytic activity">
    <reaction evidence="12">
        <text>1-aminocyclopropane-1-carboxylate + L-ascorbate + O2 = ethene + L-dehydroascorbate + hydrogen cyanide + CO2 + 2 H2O</text>
        <dbReference type="Rhea" id="RHEA:23640"/>
        <dbReference type="ChEBI" id="CHEBI:15377"/>
        <dbReference type="ChEBI" id="CHEBI:15379"/>
        <dbReference type="ChEBI" id="CHEBI:16526"/>
        <dbReference type="ChEBI" id="CHEBI:18153"/>
        <dbReference type="ChEBI" id="CHEBI:18407"/>
        <dbReference type="ChEBI" id="CHEBI:38290"/>
        <dbReference type="ChEBI" id="CHEBI:58360"/>
        <dbReference type="ChEBI" id="CHEBI:58539"/>
        <dbReference type="EC" id="1.14.17.4"/>
    </reaction>
</comment>
<dbReference type="PANTHER" id="PTHR47991">
    <property type="entry name" value="OXOGLUTARATE/IRON-DEPENDENT DIOXYGENASE"/>
    <property type="match status" value="1"/>
</dbReference>
<dbReference type="GO" id="GO:0009815">
    <property type="term" value="F:1-aminocyclopropane-1-carboxylate oxidase activity"/>
    <property type="evidence" value="ECO:0007669"/>
    <property type="project" value="UniProtKB-EC"/>
</dbReference>
<keyword evidence="3" id="KW-0266">Ethylene biosynthesis</keyword>
<dbReference type="GO" id="GO:0046872">
    <property type="term" value="F:metal ion binding"/>
    <property type="evidence" value="ECO:0007669"/>
    <property type="project" value="UniProtKB-KW"/>
</dbReference>
<dbReference type="EC" id="1.14.17.4" evidence="10"/>
<dbReference type="SUPFAM" id="SSF51197">
    <property type="entry name" value="Clavaminate synthase-like"/>
    <property type="match status" value="1"/>
</dbReference>
<dbReference type="InterPro" id="IPR027443">
    <property type="entry name" value="IPNS-like_sf"/>
</dbReference>
<dbReference type="Gene3D" id="2.60.120.330">
    <property type="entry name" value="B-lactam Antibiotic, Isopenicillin N Synthase, Chain"/>
    <property type="match status" value="1"/>
</dbReference>
<comment type="pathway">
    <text evidence="9">Alkene biosynthesis; ethylene biosynthesis via S-adenosyl-L-methionine; ethylene from S-adenosyl-L-methionine: step 2/2.</text>
</comment>
<comment type="similarity">
    <text evidence="2 14">Belongs to the iron/ascorbate-dependent oxidoreductase family.</text>
</comment>
<evidence type="ECO:0000256" key="1">
    <source>
        <dbReference type="ARBA" id="ARBA00001962"/>
    </source>
</evidence>
<keyword evidence="5" id="KW-0847">Vitamin C</keyword>
<evidence type="ECO:0000256" key="5">
    <source>
        <dbReference type="ARBA" id="ARBA00022896"/>
    </source>
</evidence>
<organism evidence="16 17">
    <name type="scientific">Urochloa decumbens</name>
    <dbReference type="NCBI Taxonomy" id="240449"/>
    <lineage>
        <taxon>Eukaryota</taxon>
        <taxon>Viridiplantae</taxon>
        <taxon>Streptophyta</taxon>
        <taxon>Embryophyta</taxon>
        <taxon>Tracheophyta</taxon>
        <taxon>Spermatophyta</taxon>
        <taxon>Magnoliopsida</taxon>
        <taxon>Liliopsida</taxon>
        <taxon>Poales</taxon>
        <taxon>Poaceae</taxon>
        <taxon>PACMAD clade</taxon>
        <taxon>Panicoideae</taxon>
        <taxon>Panicodae</taxon>
        <taxon>Paniceae</taxon>
        <taxon>Melinidinae</taxon>
        <taxon>Urochloa</taxon>
    </lineage>
</organism>
<dbReference type="EMBL" id="OZ075131">
    <property type="protein sequence ID" value="CAL4978948.1"/>
    <property type="molecule type" value="Genomic_DNA"/>
</dbReference>
<keyword evidence="8" id="KW-0292">Fruit ripening</keyword>
<evidence type="ECO:0000256" key="12">
    <source>
        <dbReference type="ARBA" id="ARBA00050579"/>
    </source>
</evidence>
<keyword evidence="7 14" id="KW-0408">Iron</keyword>